<dbReference type="InterPro" id="IPR016035">
    <property type="entry name" value="Acyl_Trfase/lysoPLipase"/>
</dbReference>
<evidence type="ECO:0000313" key="6">
    <source>
        <dbReference type="EMBL" id="QEN09693.1"/>
    </source>
</evidence>
<proteinExistence type="predicted"/>
<keyword evidence="2 4" id="KW-0442">Lipid degradation</keyword>
<gene>
    <name evidence="6" type="ORF">EXM22_17495</name>
</gene>
<feature type="short sequence motif" description="DGA/G" evidence="4">
    <location>
        <begin position="185"/>
        <end position="187"/>
    </location>
</feature>
<dbReference type="OrthoDB" id="9770965at2"/>
<feature type="short sequence motif" description="GXSXG" evidence="4">
    <location>
        <begin position="43"/>
        <end position="47"/>
    </location>
</feature>
<evidence type="ECO:0000256" key="3">
    <source>
        <dbReference type="ARBA" id="ARBA00023098"/>
    </source>
</evidence>
<dbReference type="Proteomes" id="UP000324209">
    <property type="component" value="Chromosome"/>
</dbReference>
<evidence type="ECO:0000313" key="7">
    <source>
        <dbReference type="Proteomes" id="UP000324209"/>
    </source>
</evidence>
<feature type="active site" description="Proton acceptor" evidence="4">
    <location>
        <position position="185"/>
    </location>
</feature>
<accession>A0A5C1QP00</accession>
<keyword evidence="3 4" id="KW-0443">Lipid metabolism</keyword>
<feature type="domain" description="PNPLA" evidence="5">
    <location>
        <begin position="12"/>
        <end position="198"/>
    </location>
</feature>
<keyword evidence="1 4" id="KW-0378">Hydrolase</keyword>
<dbReference type="InterPro" id="IPR002641">
    <property type="entry name" value="PNPLA_dom"/>
</dbReference>
<evidence type="ECO:0000259" key="5">
    <source>
        <dbReference type="PROSITE" id="PS51635"/>
    </source>
</evidence>
<reference evidence="6 7" key="1">
    <citation type="submission" date="2019-02" db="EMBL/GenBank/DDBJ databases">
        <title>Complete Genome Sequence and Methylome Analysis of free living Spirochaetas.</title>
        <authorList>
            <person name="Fomenkov A."/>
            <person name="Dubinina G."/>
            <person name="Leshcheva N."/>
            <person name="Mikheeva N."/>
            <person name="Grabovich M."/>
            <person name="Vincze T."/>
            <person name="Roberts R.J."/>
        </authorList>
    </citation>
    <scope>NUCLEOTIDE SEQUENCE [LARGE SCALE GENOMIC DNA]</scope>
    <source>
        <strain evidence="6 7">K2</strain>
    </source>
</reference>
<sequence>MFSKRKKEKYCLVLSGGGAKGVYHLGAWKALSELGIEVDAFIGNSIGAIVAGYLAQGLTKELEYIGDNIGVDFIMKIPEEFLENGAIRVGKANLTAFKKFYHSVVEKKGIDVSPLREMLKNHLSEEAIRRSGNDLGVVTFNVSDFKPQYEFLEDMPPGAVLDYLMASAAFPGLEQTVINGKSFIDGGVVDNMPYEMARARGYKNIIVVDISGMGINKKPNITGSRTIYIKNSINMGWVFDFSRSFLDNFRKLGYLDTKRVFGALKGEKYFFLPDVKAEKSFDQYIDSEAARKILDFHISSSDEEQLTPRQKIRRILPESMRQRKELLYCLADCAAAVFDIEQIREYTLGELAERIRRKKDEDDIRVAKLKQELTHDEQISLGVQLELLFKEVRKKDSDRDSPYYDYCLCTDVLEWGHKLLLKGLMVHHKELSAGLLAIDFLFDYTK</sequence>
<dbReference type="PROSITE" id="PS51635">
    <property type="entry name" value="PNPLA"/>
    <property type="match status" value="1"/>
</dbReference>
<dbReference type="EMBL" id="CP036150">
    <property type="protein sequence ID" value="QEN09693.1"/>
    <property type="molecule type" value="Genomic_DNA"/>
</dbReference>
<name>A0A5C1QP00_9SPIO</name>
<dbReference type="AlphaFoldDB" id="A0A5C1QP00"/>
<feature type="active site" description="Nucleophile" evidence="4">
    <location>
        <position position="45"/>
    </location>
</feature>
<keyword evidence="7" id="KW-1185">Reference proteome</keyword>
<dbReference type="RefSeq" id="WP_149487766.1">
    <property type="nucleotide sequence ID" value="NZ_CP036150.1"/>
</dbReference>
<dbReference type="SUPFAM" id="SSF52151">
    <property type="entry name" value="FabD/lysophospholipase-like"/>
    <property type="match status" value="1"/>
</dbReference>
<dbReference type="GO" id="GO:0016787">
    <property type="term" value="F:hydrolase activity"/>
    <property type="evidence" value="ECO:0007669"/>
    <property type="project" value="UniProtKB-UniRule"/>
</dbReference>
<dbReference type="PANTHER" id="PTHR14226:SF29">
    <property type="entry name" value="NEUROPATHY TARGET ESTERASE SWS"/>
    <property type="match status" value="1"/>
</dbReference>
<feature type="short sequence motif" description="GXGXXG" evidence="4">
    <location>
        <begin position="16"/>
        <end position="21"/>
    </location>
</feature>
<dbReference type="GO" id="GO:0016042">
    <property type="term" value="P:lipid catabolic process"/>
    <property type="evidence" value="ECO:0007669"/>
    <property type="project" value="UniProtKB-UniRule"/>
</dbReference>
<dbReference type="Gene3D" id="3.40.1090.10">
    <property type="entry name" value="Cytosolic phospholipase A2 catalytic domain"/>
    <property type="match status" value="2"/>
</dbReference>
<dbReference type="CDD" id="cd07209">
    <property type="entry name" value="Pat_hypo_Ecoli_Z1214_like"/>
    <property type="match status" value="1"/>
</dbReference>
<organism evidence="6 7">
    <name type="scientific">Oceanispirochaeta crateris</name>
    <dbReference type="NCBI Taxonomy" id="2518645"/>
    <lineage>
        <taxon>Bacteria</taxon>
        <taxon>Pseudomonadati</taxon>
        <taxon>Spirochaetota</taxon>
        <taxon>Spirochaetia</taxon>
        <taxon>Spirochaetales</taxon>
        <taxon>Spirochaetaceae</taxon>
        <taxon>Oceanispirochaeta</taxon>
    </lineage>
</organism>
<dbReference type="Pfam" id="PF01734">
    <property type="entry name" value="Patatin"/>
    <property type="match status" value="1"/>
</dbReference>
<dbReference type="InterPro" id="IPR050301">
    <property type="entry name" value="NTE"/>
</dbReference>
<dbReference type="PANTHER" id="PTHR14226">
    <property type="entry name" value="NEUROPATHY TARGET ESTERASE/SWISS CHEESE D.MELANOGASTER"/>
    <property type="match status" value="1"/>
</dbReference>
<dbReference type="KEGG" id="ock:EXM22_17495"/>
<evidence type="ECO:0000256" key="1">
    <source>
        <dbReference type="ARBA" id="ARBA00022801"/>
    </source>
</evidence>
<evidence type="ECO:0000256" key="2">
    <source>
        <dbReference type="ARBA" id="ARBA00022963"/>
    </source>
</evidence>
<protein>
    <submittedName>
        <fullName evidence="6">Patatin-like phospholipase family protein</fullName>
    </submittedName>
</protein>
<evidence type="ECO:0000256" key="4">
    <source>
        <dbReference type="PROSITE-ProRule" id="PRU01161"/>
    </source>
</evidence>